<evidence type="ECO:0000256" key="2">
    <source>
        <dbReference type="ARBA" id="ARBA00005028"/>
    </source>
</evidence>
<dbReference type="Gene3D" id="2.70.98.10">
    <property type="match status" value="1"/>
</dbReference>
<evidence type="ECO:0000256" key="12">
    <source>
        <dbReference type="SAM" id="MobiDB-lite"/>
    </source>
</evidence>
<dbReference type="GO" id="GO:0033499">
    <property type="term" value="P:galactose catabolic process via UDP-galactose, Leloir pathway"/>
    <property type="evidence" value="ECO:0007669"/>
    <property type="project" value="TreeGrafter"/>
</dbReference>
<evidence type="ECO:0000256" key="11">
    <source>
        <dbReference type="PIRSR" id="PIRSR005096-3"/>
    </source>
</evidence>
<dbReference type="PANTHER" id="PTHR10091:SF0">
    <property type="entry name" value="GALACTOSE MUTAROTASE"/>
    <property type="match status" value="1"/>
</dbReference>
<dbReference type="GO" id="GO:0005737">
    <property type="term" value="C:cytoplasm"/>
    <property type="evidence" value="ECO:0007669"/>
    <property type="project" value="TreeGrafter"/>
</dbReference>
<dbReference type="GO" id="GO:0006006">
    <property type="term" value="P:glucose metabolic process"/>
    <property type="evidence" value="ECO:0007669"/>
    <property type="project" value="TreeGrafter"/>
</dbReference>
<dbReference type="PANTHER" id="PTHR10091">
    <property type="entry name" value="ALDOSE-1-EPIMERASE"/>
    <property type="match status" value="1"/>
</dbReference>
<keyword evidence="7 8" id="KW-0119">Carbohydrate metabolism</keyword>
<dbReference type="InterPro" id="IPR014718">
    <property type="entry name" value="GH-type_carb-bd"/>
</dbReference>
<dbReference type="GO" id="GO:0030246">
    <property type="term" value="F:carbohydrate binding"/>
    <property type="evidence" value="ECO:0007669"/>
    <property type="project" value="InterPro"/>
</dbReference>
<evidence type="ECO:0000256" key="1">
    <source>
        <dbReference type="ARBA" id="ARBA00001614"/>
    </source>
</evidence>
<dbReference type="GO" id="GO:0004034">
    <property type="term" value="F:aldose 1-epimerase activity"/>
    <property type="evidence" value="ECO:0007669"/>
    <property type="project" value="UniProtKB-EC"/>
</dbReference>
<reference evidence="13 14" key="1">
    <citation type="submission" date="2019-02" db="EMBL/GenBank/DDBJ databases">
        <title>Deep-cultivation of Planctomycetes and their phenomic and genomic characterization uncovers novel biology.</title>
        <authorList>
            <person name="Wiegand S."/>
            <person name="Jogler M."/>
            <person name="Boedeker C."/>
            <person name="Pinto D."/>
            <person name="Vollmers J."/>
            <person name="Rivas-Marin E."/>
            <person name="Kohn T."/>
            <person name="Peeters S.H."/>
            <person name="Heuer A."/>
            <person name="Rast P."/>
            <person name="Oberbeckmann S."/>
            <person name="Bunk B."/>
            <person name="Jeske O."/>
            <person name="Meyerdierks A."/>
            <person name="Storesund J.E."/>
            <person name="Kallscheuer N."/>
            <person name="Luecker S."/>
            <person name="Lage O.M."/>
            <person name="Pohl T."/>
            <person name="Merkel B.J."/>
            <person name="Hornburger P."/>
            <person name="Mueller R.-W."/>
            <person name="Bruemmer F."/>
            <person name="Labrenz M."/>
            <person name="Spormann A.M."/>
            <person name="Op den Camp H."/>
            <person name="Overmann J."/>
            <person name="Amann R."/>
            <person name="Jetten M.S.M."/>
            <person name="Mascher T."/>
            <person name="Medema M.H."/>
            <person name="Devos D.P."/>
            <person name="Kaster A.-K."/>
            <person name="Ovreas L."/>
            <person name="Rohde M."/>
            <person name="Galperin M.Y."/>
            <person name="Jogler C."/>
        </authorList>
    </citation>
    <scope>NUCLEOTIDE SEQUENCE [LARGE SCALE GENOMIC DNA]</scope>
    <source>
        <strain evidence="13 14">K22_7</strain>
    </source>
</reference>
<comment type="similarity">
    <text evidence="3 8">Belongs to the aldose epimerase family.</text>
</comment>
<dbReference type="InterPro" id="IPR008183">
    <property type="entry name" value="Aldose_1/G6P_1-epimerase"/>
</dbReference>
<dbReference type="PROSITE" id="PS00545">
    <property type="entry name" value="ALDOSE_1_EPIMERASE"/>
    <property type="match status" value="1"/>
</dbReference>
<dbReference type="Proteomes" id="UP000318538">
    <property type="component" value="Chromosome"/>
</dbReference>
<dbReference type="PIRSF" id="PIRSF005096">
    <property type="entry name" value="GALM"/>
    <property type="match status" value="1"/>
</dbReference>
<dbReference type="NCBIfam" id="NF008277">
    <property type="entry name" value="PRK11055.1"/>
    <property type="match status" value="1"/>
</dbReference>
<feature type="active site" description="Proton acceptor" evidence="9">
    <location>
        <position position="353"/>
    </location>
</feature>
<protein>
    <recommendedName>
        <fullName evidence="5 8">Aldose 1-epimerase</fullName>
        <ecNumber evidence="4 8">5.1.3.3</ecNumber>
    </recommendedName>
</protein>
<gene>
    <name evidence="13" type="primary">mro_2</name>
    <name evidence="13" type="ORF">K227x_43900</name>
</gene>
<evidence type="ECO:0000256" key="3">
    <source>
        <dbReference type="ARBA" id="ARBA00006206"/>
    </source>
</evidence>
<evidence type="ECO:0000256" key="9">
    <source>
        <dbReference type="PIRSR" id="PIRSR005096-1"/>
    </source>
</evidence>
<evidence type="ECO:0000313" key="13">
    <source>
        <dbReference type="EMBL" id="QDT05983.1"/>
    </source>
</evidence>
<comment type="catalytic activity">
    <reaction evidence="1 8">
        <text>alpha-D-glucose = beta-D-glucose</text>
        <dbReference type="Rhea" id="RHEA:10264"/>
        <dbReference type="ChEBI" id="CHEBI:15903"/>
        <dbReference type="ChEBI" id="CHEBI:17925"/>
        <dbReference type="EC" id="5.1.3.3"/>
    </reaction>
</comment>
<comment type="pathway">
    <text evidence="2 8">Carbohydrate metabolism; hexose metabolism.</text>
</comment>
<dbReference type="InterPro" id="IPR015443">
    <property type="entry name" value="Aldose_1-epimerase"/>
</dbReference>
<evidence type="ECO:0000256" key="10">
    <source>
        <dbReference type="PIRSR" id="PIRSR005096-2"/>
    </source>
</evidence>
<dbReference type="InterPro" id="IPR047215">
    <property type="entry name" value="Galactose_mutarotase-like"/>
</dbReference>
<dbReference type="InterPro" id="IPR011013">
    <property type="entry name" value="Gal_mutarotase_sf_dom"/>
</dbReference>
<feature type="binding site" evidence="11">
    <location>
        <begin position="223"/>
        <end position="225"/>
    </location>
    <ligand>
        <name>beta-D-galactose</name>
        <dbReference type="ChEBI" id="CHEBI:27667"/>
    </ligand>
</feature>
<proteinExistence type="inferred from homology"/>
<evidence type="ECO:0000256" key="7">
    <source>
        <dbReference type="ARBA" id="ARBA00023277"/>
    </source>
</evidence>
<feature type="binding site" evidence="11">
    <location>
        <begin position="123"/>
        <end position="124"/>
    </location>
    <ligand>
        <name>beta-D-galactose</name>
        <dbReference type="ChEBI" id="CHEBI:27667"/>
    </ligand>
</feature>
<accession>A0A517NFY0</accession>
<feature type="binding site" evidence="10">
    <location>
        <position position="291"/>
    </location>
    <ligand>
        <name>beta-D-galactose</name>
        <dbReference type="ChEBI" id="CHEBI:27667"/>
    </ligand>
</feature>
<feature type="active site" description="Proton donor" evidence="9">
    <location>
        <position position="223"/>
    </location>
</feature>
<evidence type="ECO:0000256" key="6">
    <source>
        <dbReference type="ARBA" id="ARBA00023235"/>
    </source>
</evidence>
<dbReference type="EC" id="5.1.3.3" evidence="4 8"/>
<dbReference type="UniPathway" id="UPA00242"/>
<name>A0A517NFY0_9BACT</name>
<dbReference type="EMBL" id="CP036525">
    <property type="protein sequence ID" value="QDT05983.1"/>
    <property type="molecule type" value="Genomic_DNA"/>
</dbReference>
<feature type="region of interest" description="Disordered" evidence="12">
    <location>
        <begin position="16"/>
        <end position="36"/>
    </location>
</feature>
<evidence type="ECO:0000256" key="8">
    <source>
        <dbReference type="PIRNR" id="PIRNR005096"/>
    </source>
</evidence>
<evidence type="ECO:0000256" key="5">
    <source>
        <dbReference type="ARBA" id="ARBA00014165"/>
    </source>
</evidence>
<organism evidence="13 14">
    <name type="scientific">Rubripirellula lacrimiformis</name>
    <dbReference type="NCBI Taxonomy" id="1930273"/>
    <lineage>
        <taxon>Bacteria</taxon>
        <taxon>Pseudomonadati</taxon>
        <taxon>Planctomycetota</taxon>
        <taxon>Planctomycetia</taxon>
        <taxon>Pirellulales</taxon>
        <taxon>Pirellulaceae</taxon>
        <taxon>Rubripirellula</taxon>
    </lineage>
</organism>
<evidence type="ECO:0000256" key="4">
    <source>
        <dbReference type="ARBA" id="ARBA00013185"/>
    </source>
</evidence>
<evidence type="ECO:0000313" key="14">
    <source>
        <dbReference type="Proteomes" id="UP000318538"/>
    </source>
</evidence>
<keyword evidence="14" id="KW-1185">Reference proteome</keyword>
<dbReference type="CDD" id="cd09019">
    <property type="entry name" value="galactose_mutarotase_like"/>
    <property type="match status" value="1"/>
</dbReference>
<sequence length="388" mass="42162">MVAWPLGMISHLAAQESATNQPSSAPRPPQTASSLQPTILTSTMKTQSEDFGTTPDGEEVTRFTLTNSHGNSIGLTNWGATLIDVNVPDRDGNIANVNLCFDSLAPYLSGHPYFGSTVGRFCNRIDQGKFSIHGVDYQVTVNAGKHHLHGGKKNFTYQLWDAATYQKDDVVGVQFQLTSPDGQEGFPGTLTAIVDYSWNDHNELKIEFTATTDAPTHVNLTNHSYWNLAGAGSGTAMDHVAVIEADEILDVDEDLIPTGKINSVDDTVFDFRKPTAIGDRVDTLKSTKGYDHCYVVRGAAGTLRPAARVVDPKSGRFLEIETTQPGMQLYTANHLPGNEKSAGAGSHDAFCLETQHYPNAPNRPSFPSTLLKPGETMRQTTVHRFGVQ</sequence>
<keyword evidence="6 8" id="KW-0413">Isomerase</keyword>
<dbReference type="InterPro" id="IPR018052">
    <property type="entry name" value="Ald1_epimerase_CS"/>
</dbReference>
<dbReference type="Pfam" id="PF01263">
    <property type="entry name" value="Aldose_epim"/>
    <property type="match status" value="1"/>
</dbReference>
<dbReference type="SUPFAM" id="SSF74650">
    <property type="entry name" value="Galactose mutarotase-like"/>
    <property type="match status" value="1"/>
</dbReference>
<dbReference type="AlphaFoldDB" id="A0A517NFY0"/>
<dbReference type="KEGG" id="rlc:K227x_43900"/>